<accession>A0AA38C769</accession>
<comment type="caution">
    <text evidence="1">The sequence shown here is derived from an EMBL/GenBank/DDBJ whole genome shotgun (WGS) entry which is preliminary data.</text>
</comment>
<reference evidence="1 2" key="1">
    <citation type="journal article" date="2021" name="Nat. Plants">
        <title>The Taxus genome provides insights into paclitaxel biosynthesis.</title>
        <authorList>
            <person name="Xiong X."/>
            <person name="Gou J."/>
            <person name="Liao Q."/>
            <person name="Li Y."/>
            <person name="Zhou Q."/>
            <person name="Bi G."/>
            <person name="Li C."/>
            <person name="Du R."/>
            <person name="Wang X."/>
            <person name="Sun T."/>
            <person name="Guo L."/>
            <person name="Liang H."/>
            <person name="Lu P."/>
            <person name="Wu Y."/>
            <person name="Zhang Z."/>
            <person name="Ro D.K."/>
            <person name="Shang Y."/>
            <person name="Huang S."/>
            <person name="Yan J."/>
        </authorList>
    </citation>
    <scope>NUCLEOTIDE SEQUENCE [LARGE SCALE GENOMIC DNA]</scope>
    <source>
        <strain evidence="1">Ta-2019</strain>
    </source>
</reference>
<evidence type="ECO:0000313" key="2">
    <source>
        <dbReference type="Proteomes" id="UP000824469"/>
    </source>
</evidence>
<dbReference type="Proteomes" id="UP000824469">
    <property type="component" value="Unassembled WGS sequence"/>
</dbReference>
<dbReference type="AlphaFoldDB" id="A0AA38C769"/>
<dbReference type="EMBL" id="JAHRHJ020000011">
    <property type="protein sequence ID" value="KAH9296226.1"/>
    <property type="molecule type" value="Genomic_DNA"/>
</dbReference>
<gene>
    <name evidence="1" type="ORF">KI387_039814</name>
</gene>
<feature type="non-terminal residue" evidence="1">
    <location>
        <position position="70"/>
    </location>
</feature>
<protein>
    <submittedName>
        <fullName evidence="1">Uncharacterized protein</fullName>
    </submittedName>
</protein>
<keyword evidence="2" id="KW-1185">Reference proteome</keyword>
<sequence length="70" mass="7996">MEDEEVARKKEGAISFTKEQITEVVEREAQRMLEVLVDQELEHSMDIVLKEGKEENIEKEHDSLGGPALT</sequence>
<evidence type="ECO:0000313" key="1">
    <source>
        <dbReference type="EMBL" id="KAH9296226.1"/>
    </source>
</evidence>
<proteinExistence type="predicted"/>
<name>A0AA38C769_TAXCH</name>
<organism evidence="1 2">
    <name type="scientific">Taxus chinensis</name>
    <name type="common">Chinese yew</name>
    <name type="synonym">Taxus wallichiana var. chinensis</name>
    <dbReference type="NCBI Taxonomy" id="29808"/>
    <lineage>
        <taxon>Eukaryota</taxon>
        <taxon>Viridiplantae</taxon>
        <taxon>Streptophyta</taxon>
        <taxon>Embryophyta</taxon>
        <taxon>Tracheophyta</taxon>
        <taxon>Spermatophyta</taxon>
        <taxon>Pinopsida</taxon>
        <taxon>Pinidae</taxon>
        <taxon>Conifers II</taxon>
        <taxon>Cupressales</taxon>
        <taxon>Taxaceae</taxon>
        <taxon>Taxus</taxon>
    </lineage>
</organism>